<dbReference type="GO" id="GO:0071555">
    <property type="term" value="P:cell wall organization"/>
    <property type="evidence" value="ECO:0007669"/>
    <property type="project" value="TreeGrafter"/>
</dbReference>
<dbReference type="InterPro" id="IPR012338">
    <property type="entry name" value="Beta-lactam/transpept-like"/>
</dbReference>
<dbReference type="Pfam" id="PF00905">
    <property type="entry name" value="Transpeptidase"/>
    <property type="match status" value="1"/>
</dbReference>
<dbReference type="Gene3D" id="3.30.450.330">
    <property type="match status" value="1"/>
</dbReference>
<feature type="domain" description="Penicillin-binding protein dimerisation" evidence="4">
    <location>
        <begin position="57"/>
        <end position="188"/>
    </location>
</feature>
<dbReference type="AlphaFoldDB" id="A0A1G2S7E1"/>
<evidence type="ECO:0000313" key="6">
    <source>
        <dbReference type="Proteomes" id="UP000176997"/>
    </source>
</evidence>
<dbReference type="PANTHER" id="PTHR30627:SF1">
    <property type="entry name" value="PEPTIDOGLYCAN D,D-TRANSPEPTIDASE FTSI"/>
    <property type="match status" value="1"/>
</dbReference>
<dbReference type="Pfam" id="PF03717">
    <property type="entry name" value="PBP_dimer"/>
    <property type="match status" value="1"/>
</dbReference>
<dbReference type="InterPro" id="IPR050515">
    <property type="entry name" value="Beta-lactam/transpept"/>
</dbReference>
<dbReference type="EMBL" id="MHUS01000021">
    <property type="protein sequence ID" value="OHA80638.1"/>
    <property type="molecule type" value="Genomic_DNA"/>
</dbReference>
<accession>A0A1G2S7E1</accession>
<evidence type="ECO:0008006" key="7">
    <source>
        <dbReference type="Google" id="ProtNLM"/>
    </source>
</evidence>
<dbReference type="STRING" id="1802723.A2675_02715"/>
<reference evidence="5 6" key="1">
    <citation type="journal article" date="2016" name="Nat. Commun.">
        <title>Thousands of microbial genomes shed light on interconnected biogeochemical processes in an aquifer system.</title>
        <authorList>
            <person name="Anantharaman K."/>
            <person name="Brown C.T."/>
            <person name="Hug L.A."/>
            <person name="Sharon I."/>
            <person name="Castelle C.J."/>
            <person name="Probst A.J."/>
            <person name="Thomas B.C."/>
            <person name="Singh A."/>
            <person name="Wilkins M.J."/>
            <person name="Karaoz U."/>
            <person name="Brodie E.L."/>
            <person name="Williams K.H."/>
            <person name="Hubbard S.S."/>
            <person name="Banfield J.F."/>
        </authorList>
    </citation>
    <scope>NUCLEOTIDE SEQUENCE [LARGE SCALE GENOMIC DNA]</scope>
</reference>
<dbReference type="SUPFAM" id="SSF56601">
    <property type="entry name" value="beta-lactamase/transpeptidase-like"/>
    <property type="match status" value="1"/>
</dbReference>
<organism evidence="5 6">
    <name type="scientific">Candidatus Yonathbacteria bacterium RIFCSPHIGHO2_01_FULL_51_10</name>
    <dbReference type="NCBI Taxonomy" id="1802723"/>
    <lineage>
        <taxon>Bacteria</taxon>
        <taxon>Candidatus Yonathiibacteriota</taxon>
    </lineage>
</organism>
<evidence type="ECO:0000256" key="1">
    <source>
        <dbReference type="ARBA" id="ARBA00004370"/>
    </source>
</evidence>
<protein>
    <recommendedName>
        <fullName evidence="7">Penicillin-binding protein transpeptidase domain-containing protein</fullName>
    </recommendedName>
</protein>
<dbReference type="GO" id="GO:0008658">
    <property type="term" value="F:penicillin binding"/>
    <property type="evidence" value="ECO:0007669"/>
    <property type="project" value="InterPro"/>
</dbReference>
<evidence type="ECO:0000313" key="5">
    <source>
        <dbReference type="EMBL" id="OHA80638.1"/>
    </source>
</evidence>
<gene>
    <name evidence="5" type="ORF">A2675_02715</name>
</gene>
<sequence>MKSANTLSRFWPILLFFGLVTIIIVGRLFSLQVVNGATYARTAQNQYIHPNSGIFDRGSIFFSDRAGGMVAAATLSSGATLIANGTKLVDAEGAYTALSKIITLEHDAFIEQVASKTDTYIEVTHHLTDDQAAAIKKLALPGFSLEDERWRYYPGGSLAASTVGFVAYNGDDLTGRYGLERYYNDVLSRSGDSSINFFAEVFGQVRDTVFERKPREGNIVTTIEPSVQAALDDSIKNVALQWKPDLVGAIVMNPGNGEIYAMSVMPTFDLNHFGDVEDPAIFENPLVESVREMGSTIKPLVMAAGIDAGVVTPSTTYDDTGSVVINGSTIRNYDGKARGIVSMQEVLNQSLNVGMAFVSKKLGHDNMRSYLLNLGFGEETGIDLPNEIHGLVSNLNSPRDVEYATAAFGQGIAITPIEAVRALAALGNGGLLVDPHLVKEIDYDALPATHMTPNPPERIFKQSTSEAITRMLVKVVDTKLGNGKVALPHYSIAAKTGTAQIALPDGKGYYTDRYLHSFFGYFPAYDPQFIVFFYQVYPKGAQYASETLTTPFMNMAKFLISYYQVPPDR</sequence>
<comment type="subcellular location">
    <subcellularLocation>
        <location evidence="1">Membrane</location>
    </subcellularLocation>
</comment>
<dbReference type="InterPro" id="IPR036138">
    <property type="entry name" value="PBP_dimer_sf"/>
</dbReference>
<dbReference type="PANTHER" id="PTHR30627">
    <property type="entry name" value="PEPTIDOGLYCAN D,D-TRANSPEPTIDASE"/>
    <property type="match status" value="1"/>
</dbReference>
<evidence type="ECO:0000259" key="4">
    <source>
        <dbReference type="Pfam" id="PF03717"/>
    </source>
</evidence>
<feature type="domain" description="Penicillin-binding protein transpeptidase" evidence="3">
    <location>
        <begin position="248"/>
        <end position="551"/>
    </location>
</feature>
<dbReference type="GO" id="GO:0005886">
    <property type="term" value="C:plasma membrane"/>
    <property type="evidence" value="ECO:0007669"/>
    <property type="project" value="TreeGrafter"/>
</dbReference>
<evidence type="ECO:0000259" key="3">
    <source>
        <dbReference type="Pfam" id="PF00905"/>
    </source>
</evidence>
<keyword evidence="2" id="KW-0472">Membrane</keyword>
<dbReference type="InterPro" id="IPR001460">
    <property type="entry name" value="PCN-bd_Tpept"/>
</dbReference>
<dbReference type="InterPro" id="IPR005311">
    <property type="entry name" value="PBP_dimer"/>
</dbReference>
<name>A0A1G2S7E1_9BACT</name>
<dbReference type="Gene3D" id="3.90.1310.10">
    <property type="entry name" value="Penicillin-binding protein 2a (Domain 2)"/>
    <property type="match status" value="1"/>
</dbReference>
<proteinExistence type="predicted"/>
<dbReference type="Gene3D" id="3.40.710.10">
    <property type="entry name" value="DD-peptidase/beta-lactamase superfamily"/>
    <property type="match status" value="1"/>
</dbReference>
<dbReference type="Proteomes" id="UP000176997">
    <property type="component" value="Unassembled WGS sequence"/>
</dbReference>
<evidence type="ECO:0000256" key="2">
    <source>
        <dbReference type="ARBA" id="ARBA00023136"/>
    </source>
</evidence>
<dbReference type="SUPFAM" id="SSF56519">
    <property type="entry name" value="Penicillin binding protein dimerisation domain"/>
    <property type="match status" value="1"/>
</dbReference>
<comment type="caution">
    <text evidence="5">The sequence shown here is derived from an EMBL/GenBank/DDBJ whole genome shotgun (WGS) entry which is preliminary data.</text>
</comment>